<dbReference type="InterPro" id="IPR019322">
    <property type="entry name" value="TIMM29"/>
</dbReference>
<evidence type="ECO:0000313" key="1">
    <source>
        <dbReference type="EMBL" id="GAU99465.1"/>
    </source>
</evidence>
<dbReference type="Proteomes" id="UP000186922">
    <property type="component" value="Unassembled WGS sequence"/>
</dbReference>
<dbReference type="Pfam" id="PF10171">
    <property type="entry name" value="Tim29"/>
    <property type="match status" value="1"/>
</dbReference>
<evidence type="ECO:0000313" key="2">
    <source>
        <dbReference type="Proteomes" id="UP000186922"/>
    </source>
</evidence>
<sequence length="218" mass="24483">MNALEAASLPVITTYRVSLSSGGLYSCPGMASLLRWLPSRATLSLSNDSAAAKLIQKGKDFKPMKFVINVAEDYVAVTKDALLDAKSRPVRTIILLSGLAVAAVAFKTTPSEIDYFDGMRNFNNDLIQVPPSSRRPESEKYLINVQRLLNSNRLRYENWGLCSLIVHKEFNESCDTYEARCKYLKPSWFSLPERVVDVGCFNRWLNIDSAMKDFDVVV</sequence>
<dbReference type="AlphaFoldDB" id="A0A1D1VF99"/>
<keyword evidence="2" id="KW-1185">Reference proteome</keyword>
<proteinExistence type="predicted"/>
<organism evidence="1 2">
    <name type="scientific">Ramazzottius varieornatus</name>
    <name type="common">Water bear</name>
    <name type="synonym">Tardigrade</name>
    <dbReference type="NCBI Taxonomy" id="947166"/>
    <lineage>
        <taxon>Eukaryota</taxon>
        <taxon>Metazoa</taxon>
        <taxon>Ecdysozoa</taxon>
        <taxon>Tardigrada</taxon>
        <taxon>Eutardigrada</taxon>
        <taxon>Parachela</taxon>
        <taxon>Hypsibioidea</taxon>
        <taxon>Ramazzottiidae</taxon>
        <taxon>Ramazzottius</taxon>
    </lineage>
</organism>
<dbReference type="OrthoDB" id="5970620at2759"/>
<reference evidence="1 2" key="1">
    <citation type="journal article" date="2016" name="Nat. Commun.">
        <title>Extremotolerant tardigrade genome and improved radiotolerance of human cultured cells by tardigrade-unique protein.</title>
        <authorList>
            <person name="Hashimoto T."/>
            <person name="Horikawa D.D."/>
            <person name="Saito Y."/>
            <person name="Kuwahara H."/>
            <person name="Kozuka-Hata H."/>
            <person name="Shin-I T."/>
            <person name="Minakuchi Y."/>
            <person name="Ohishi K."/>
            <person name="Motoyama A."/>
            <person name="Aizu T."/>
            <person name="Enomoto A."/>
            <person name="Kondo K."/>
            <person name="Tanaka S."/>
            <person name="Hara Y."/>
            <person name="Koshikawa S."/>
            <person name="Sagara H."/>
            <person name="Miura T."/>
            <person name="Yokobori S."/>
            <person name="Miyagawa K."/>
            <person name="Suzuki Y."/>
            <person name="Kubo T."/>
            <person name="Oyama M."/>
            <person name="Kohara Y."/>
            <person name="Fujiyama A."/>
            <person name="Arakawa K."/>
            <person name="Katayama T."/>
            <person name="Toyoda A."/>
            <person name="Kunieda T."/>
        </authorList>
    </citation>
    <scope>NUCLEOTIDE SEQUENCE [LARGE SCALE GENOMIC DNA]</scope>
    <source>
        <strain evidence="1 2">YOKOZUNA-1</strain>
    </source>
</reference>
<dbReference type="PANTHER" id="PTHR21435">
    <property type="entry name" value="MITOCHONDRIAL IMPORT INNER MEMBRANE TRANSLOCASE SUBUNIT TIM29"/>
    <property type="match status" value="1"/>
</dbReference>
<comment type="caution">
    <text evidence="1">The sequence shown here is derived from an EMBL/GenBank/DDBJ whole genome shotgun (WGS) entry which is preliminary data.</text>
</comment>
<protein>
    <submittedName>
        <fullName evidence="1">Uncharacterized protein</fullName>
    </submittedName>
</protein>
<dbReference type="GO" id="GO:0042721">
    <property type="term" value="C:TIM22 mitochondrial import inner membrane insertion complex"/>
    <property type="evidence" value="ECO:0007669"/>
    <property type="project" value="InterPro"/>
</dbReference>
<dbReference type="PANTHER" id="PTHR21435:SF1">
    <property type="entry name" value="MITOCHONDRIAL IMPORT INNER MEMBRANE TRANSLOCASE SUBUNIT TIM29"/>
    <property type="match status" value="1"/>
</dbReference>
<dbReference type="GO" id="GO:0045039">
    <property type="term" value="P:protein insertion into mitochondrial inner membrane"/>
    <property type="evidence" value="ECO:0007669"/>
    <property type="project" value="TreeGrafter"/>
</dbReference>
<dbReference type="STRING" id="947166.A0A1D1VF99"/>
<dbReference type="EMBL" id="BDGG01000005">
    <property type="protein sequence ID" value="GAU99465.1"/>
    <property type="molecule type" value="Genomic_DNA"/>
</dbReference>
<gene>
    <name evidence="1" type="primary">RvY_10465-1</name>
    <name evidence="1" type="synonym">RvY_10465.1</name>
    <name evidence="1" type="ORF">RvY_10465</name>
</gene>
<name>A0A1D1VF99_RAMVA</name>
<accession>A0A1D1VF99</accession>